<evidence type="ECO:0000313" key="6">
    <source>
        <dbReference type="EMBL" id="AHY46050.1"/>
    </source>
</evidence>
<sequence length="572" mass="62732">MTRARVPEDLFRSEKAKASGLSRRDFLKVGGVGLAGVSMLGMTGCGNVFGGGGGEGGGGNGGGGGGAGVLDWNSVADIPDMDPSTSTDAASGDLLNNIYDTLYALDEELVPQPSLAESYEESDDGLTYTFTLRDGIVWSNGDPVTAENFRYSWLRAMNPDTASQYSFIIADYVEGGQEFSAGEGSEEDVGIEAPDERTLVVNLSRPTPYFLSLTAFKTYLPLNQAFVEEQGDNFAQGPDSMIYCGPYVLTEFNPTNGARLEKNPDYWDADNVTIETVNVEIINDQNTALNLYESDGLDLVELSGENAQRIEDNPERFEYTEFASWYLTYNYEDEAMANENIRRAISQGVDKQALTDQILRSGAVPATGLVPLEMAGVTPEEPFRDLAGDAALEFNADEARQAWEAGVEELGSAPTLRLLSQDSTAARDLATFLQSQLRENLGAEVEIDVQPFESFLDRIEQLDYQFVNQGWIADYNDPSSFLDLFLSDSPFNRSGYSNERYDELVLGTRETNDNQARMDAFVEAERILLQEDVAIGVLYFDGRTGLVKPNVEPAFPPFGGVHFKDWTLDEQA</sequence>
<dbReference type="eggNOG" id="COG4166">
    <property type="taxonomic scope" value="Bacteria"/>
</dbReference>
<keyword evidence="3" id="KW-0813">Transport</keyword>
<gene>
    <name evidence="6" type="ORF">RradSPS_0767</name>
    <name evidence="7" type="ORF">SIL72_05385</name>
</gene>
<dbReference type="Proteomes" id="UP001281130">
    <property type="component" value="Unassembled WGS sequence"/>
</dbReference>
<dbReference type="PROSITE" id="PS51318">
    <property type="entry name" value="TAT"/>
    <property type="match status" value="1"/>
</dbReference>
<dbReference type="Gene3D" id="3.40.190.10">
    <property type="entry name" value="Periplasmic binding protein-like II"/>
    <property type="match status" value="1"/>
</dbReference>
<dbReference type="HOGENOM" id="CLU_017028_0_4_11"/>
<dbReference type="EMBL" id="JAWXXX010000001">
    <property type="protein sequence ID" value="MDX5893460.1"/>
    <property type="molecule type" value="Genomic_DNA"/>
</dbReference>
<dbReference type="PATRIC" id="fig|42256.3.peg.778"/>
<dbReference type="GO" id="GO:0030288">
    <property type="term" value="C:outer membrane-bounded periplasmic space"/>
    <property type="evidence" value="ECO:0007669"/>
    <property type="project" value="UniProtKB-ARBA"/>
</dbReference>
<dbReference type="InterPro" id="IPR000914">
    <property type="entry name" value="SBP_5_dom"/>
</dbReference>
<keyword evidence="4" id="KW-0732">Signal</keyword>
<evidence type="ECO:0000256" key="3">
    <source>
        <dbReference type="ARBA" id="ARBA00022448"/>
    </source>
</evidence>
<dbReference type="InterPro" id="IPR039424">
    <property type="entry name" value="SBP_5"/>
</dbReference>
<dbReference type="Pfam" id="PF00496">
    <property type="entry name" value="SBP_bac_5"/>
    <property type="match status" value="1"/>
</dbReference>
<dbReference type="GO" id="GO:0043190">
    <property type="term" value="C:ATP-binding cassette (ABC) transporter complex"/>
    <property type="evidence" value="ECO:0007669"/>
    <property type="project" value="InterPro"/>
</dbReference>
<dbReference type="Proteomes" id="UP000025229">
    <property type="component" value="Chromosome"/>
</dbReference>
<dbReference type="CDD" id="cd08504">
    <property type="entry name" value="PBP2_OppA"/>
    <property type="match status" value="1"/>
</dbReference>
<dbReference type="FunFam" id="3.10.105.10:FF:000001">
    <property type="entry name" value="Oligopeptide ABC transporter, oligopeptide-binding protein"/>
    <property type="match status" value="1"/>
</dbReference>
<dbReference type="SUPFAM" id="SSF53850">
    <property type="entry name" value="Periplasmic binding protein-like II"/>
    <property type="match status" value="1"/>
</dbReference>
<evidence type="ECO:0000259" key="5">
    <source>
        <dbReference type="Pfam" id="PF00496"/>
    </source>
</evidence>
<evidence type="ECO:0000313" key="8">
    <source>
        <dbReference type="Proteomes" id="UP000025229"/>
    </source>
</evidence>
<dbReference type="FunFam" id="3.90.76.10:FF:000001">
    <property type="entry name" value="Oligopeptide ABC transporter substrate-binding protein"/>
    <property type="match status" value="1"/>
</dbReference>
<dbReference type="GO" id="GO:0015833">
    <property type="term" value="P:peptide transport"/>
    <property type="evidence" value="ECO:0007669"/>
    <property type="project" value="TreeGrafter"/>
</dbReference>
<dbReference type="STRING" id="42256.RradSPS_0767"/>
<comment type="subcellular location">
    <subcellularLocation>
        <location evidence="1">Cell envelope</location>
    </subcellularLocation>
</comment>
<dbReference type="AlphaFoldDB" id="A0A023X254"/>
<dbReference type="PANTHER" id="PTHR30290:SF10">
    <property type="entry name" value="PERIPLASMIC OLIGOPEPTIDE-BINDING PROTEIN-RELATED"/>
    <property type="match status" value="1"/>
</dbReference>
<accession>A0A023X254</accession>
<feature type="domain" description="Solute-binding protein family 5" evidence="5">
    <location>
        <begin position="111"/>
        <end position="491"/>
    </location>
</feature>
<organism evidence="6 8">
    <name type="scientific">Rubrobacter radiotolerans</name>
    <name type="common">Arthrobacter radiotolerans</name>
    <dbReference type="NCBI Taxonomy" id="42256"/>
    <lineage>
        <taxon>Bacteria</taxon>
        <taxon>Bacillati</taxon>
        <taxon>Actinomycetota</taxon>
        <taxon>Rubrobacteria</taxon>
        <taxon>Rubrobacterales</taxon>
        <taxon>Rubrobacteraceae</taxon>
        <taxon>Rubrobacter</taxon>
    </lineage>
</organism>
<proteinExistence type="inferred from homology"/>
<keyword evidence="8" id="KW-1185">Reference proteome</keyword>
<evidence type="ECO:0000313" key="7">
    <source>
        <dbReference type="EMBL" id="MDX5893460.1"/>
    </source>
</evidence>
<dbReference type="PANTHER" id="PTHR30290">
    <property type="entry name" value="PERIPLASMIC BINDING COMPONENT OF ABC TRANSPORTER"/>
    <property type="match status" value="1"/>
</dbReference>
<name>A0A023X254_RUBRA</name>
<evidence type="ECO:0000256" key="1">
    <source>
        <dbReference type="ARBA" id="ARBA00004196"/>
    </source>
</evidence>
<dbReference type="RefSeq" id="WP_051589332.1">
    <property type="nucleotide sequence ID" value="NZ_CP007514.1"/>
</dbReference>
<dbReference type="KEGG" id="rrd:RradSPS_0767"/>
<dbReference type="OrthoDB" id="9046151at2"/>
<dbReference type="InterPro" id="IPR006311">
    <property type="entry name" value="TAT_signal"/>
</dbReference>
<evidence type="ECO:0000256" key="4">
    <source>
        <dbReference type="ARBA" id="ARBA00022729"/>
    </source>
</evidence>
<protein>
    <submittedName>
        <fullName evidence="6">ABC-type oligopeptide transport system periplasmic component</fullName>
    </submittedName>
    <submittedName>
        <fullName evidence="7">Peptide ABC transporter substrate-binding protein</fullName>
    </submittedName>
</protein>
<dbReference type="Gene3D" id="3.10.105.10">
    <property type="entry name" value="Dipeptide-binding Protein, Domain 3"/>
    <property type="match status" value="1"/>
</dbReference>
<dbReference type="InterPro" id="IPR030678">
    <property type="entry name" value="Peptide/Ni-bd"/>
</dbReference>
<evidence type="ECO:0000256" key="2">
    <source>
        <dbReference type="ARBA" id="ARBA00005695"/>
    </source>
</evidence>
<reference evidence="6 8" key="1">
    <citation type="submission" date="2014-03" db="EMBL/GenBank/DDBJ databases">
        <title>Complete genome sequence of the Radio-Resistant Rubrobacter radiotolerans RSPS-4.</title>
        <authorList>
            <person name="Egas C.C."/>
            <person name="Barroso C.C."/>
            <person name="Froufe H.J.C."/>
            <person name="Pacheco J.J."/>
            <person name="Albuquerque L.L."/>
            <person name="da Costa M.M.S."/>
        </authorList>
    </citation>
    <scope>NUCLEOTIDE SEQUENCE [LARGE SCALE GENOMIC DNA]</scope>
    <source>
        <strain evidence="6 8">RSPS-4</strain>
    </source>
</reference>
<comment type="similarity">
    <text evidence="2">Belongs to the bacterial solute-binding protein 5 family.</text>
</comment>
<reference evidence="7" key="2">
    <citation type="submission" date="2023-11" db="EMBL/GenBank/DDBJ databases">
        <title>MicrobeMod: A computational toolkit for identifying prokaryotic methylation and restriction-modification with nanopore sequencing.</title>
        <authorList>
            <person name="Crits-Christoph A."/>
            <person name="Kang S.C."/>
            <person name="Lee H."/>
            <person name="Ostrov N."/>
        </authorList>
    </citation>
    <scope>NUCLEOTIDE SEQUENCE</scope>
    <source>
        <strain evidence="7">ATCC 51242</strain>
    </source>
</reference>
<dbReference type="Gene3D" id="3.90.76.10">
    <property type="entry name" value="Dipeptide-binding Protein, Domain 1"/>
    <property type="match status" value="1"/>
</dbReference>
<dbReference type="PIRSF" id="PIRSF002741">
    <property type="entry name" value="MppA"/>
    <property type="match status" value="1"/>
</dbReference>
<dbReference type="GO" id="GO:1904680">
    <property type="term" value="F:peptide transmembrane transporter activity"/>
    <property type="evidence" value="ECO:0007669"/>
    <property type="project" value="TreeGrafter"/>
</dbReference>
<dbReference type="EMBL" id="CP007514">
    <property type="protein sequence ID" value="AHY46050.1"/>
    <property type="molecule type" value="Genomic_DNA"/>
</dbReference>